<reference evidence="1 2" key="1">
    <citation type="submission" date="2022-08" db="EMBL/GenBank/DDBJ databases">
        <authorList>
            <person name="Zeman M."/>
            <person name="Kubasova T."/>
        </authorList>
    </citation>
    <scope>NUCLEOTIDE SEQUENCE [LARGE SCALE GENOMIC DNA]</scope>
    <source>
        <strain evidence="1 2">ET62</strain>
    </source>
</reference>
<name>A0AAW5N5K0_9BACT</name>
<dbReference type="EMBL" id="JANRHJ010000011">
    <property type="protein sequence ID" value="MCR8874502.1"/>
    <property type="molecule type" value="Genomic_DNA"/>
</dbReference>
<dbReference type="GeneID" id="82442510"/>
<dbReference type="AlphaFoldDB" id="A0AAW5N5K0"/>
<evidence type="ECO:0000313" key="1">
    <source>
        <dbReference type="EMBL" id="MCR8874502.1"/>
    </source>
</evidence>
<dbReference type="Proteomes" id="UP001204579">
    <property type="component" value="Unassembled WGS sequence"/>
</dbReference>
<sequence>MHKLLRIQEEKKTVELMIRLYCRHKEGNRELCESCRQLLEYAQERLSRCPFQEKKKTCRLCTVHCYKPQLRRQMQTVMKYAGPRMIIHHPIAAIRHLWREFH</sequence>
<dbReference type="Pfam" id="PF11756">
    <property type="entry name" value="YgbA_NO"/>
    <property type="match status" value="1"/>
</dbReference>
<dbReference type="InterPro" id="IPR020483">
    <property type="entry name" value="Uncharacterised_YgbA"/>
</dbReference>
<evidence type="ECO:0000313" key="2">
    <source>
        <dbReference type="Proteomes" id="UP001204579"/>
    </source>
</evidence>
<keyword evidence="2" id="KW-1185">Reference proteome</keyword>
<protein>
    <submittedName>
        <fullName evidence="1">Nitrous oxide-stimulated promoter family protein</fullName>
    </submittedName>
</protein>
<proteinExistence type="predicted"/>
<accession>A0AAW5N5K0</accession>
<gene>
    <name evidence="1" type="ORF">NW209_10820</name>
</gene>
<organism evidence="1 2">
    <name type="scientific">Phocaeicola barnesiae</name>
    <dbReference type="NCBI Taxonomy" id="376804"/>
    <lineage>
        <taxon>Bacteria</taxon>
        <taxon>Pseudomonadati</taxon>
        <taxon>Bacteroidota</taxon>
        <taxon>Bacteroidia</taxon>
        <taxon>Bacteroidales</taxon>
        <taxon>Bacteroidaceae</taxon>
        <taxon>Phocaeicola</taxon>
    </lineage>
</organism>
<dbReference type="NCBIfam" id="NF007714">
    <property type="entry name" value="PRK10410.1-2"/>
    <property type="match status" value="1"/>
</dbReference>
<comment type="caution">
    <text evidence="1">The sequence shown here is derived from an EMBL/GenBank/DDBJ whole genome shotgun (WGS) entry which is preliminary data.</text>
</comment>
<dbReference type="RefSeq" id="WP_018709993.1">
    <property type="nucleotide sequence ID" value="NZ_CALULB010000008.1"/>
</dbReference>